<reference evidence="2" key="1">
    <citation type="journal article" date="2023" name="Mol. Phylogenet. Evol.">
        <title>Genome-scale phylogeny and comparative genomics of the fungal order Sordariales.</title>
        <authorList>
            <person name="Hensen N."/>
            <person name="Bonometti L."/>
            <person name="Westerberg I."/>
            <person name="Brannstrom I.O."/>
            <person name="Guillou S."/>
            <person name="Cros-Aarteil S."/>
            <person name="Calhoun S."/>
            <person name="Haridas S."/>
            <person name="Kuo A."/>
            <person name="Mondo S."/>
            <person name="Pangilinan J."/>
            <person name="Riley R."/>
            <person name="LaButti K."/>
            <person name="Andreopoulos B."/>
            <person name="Lipzen A."/>
            <person name="Chen C."/>
            <person name="Yan M."/>
            <person name="Daum C."/>
            <person name="Ng V."/>
            <person name="Clum A."/>
            <person name="Steindorff A."/>
            <person name="Ohm R.A."/>
            <person name="Martin F."/>
            <person name="Silar P."/>
            <person name="Natvig D.O."/>
            <person name="Lalanne C."/>
            <person name="Gautier V."/>
            <person name="Ament-Velasquez S.L."/>
            <person name="Kruys A."/>
            <person name="Hutchinson M.I."/>
            <person name="Powell A.J."/>
            <person name="Barry K."/>
            <person name="Miller A.N."/>
            <person name="Grigoriev I.V."/>
            <person name="Debuchy R."/>
            <person name="Gladieux P."/>
            <person name="Hiltunen Thoren M."/>
            <person name="Johannesson H."/>
        </authorList>
    </citation>
    <scope>NUCLEOTIDE SEQUENCE</scope>
    <source>
        <strain evidence="2">CBS 118394</strain>
    </source>
</reference>
<dbReference type="InterPro" id="IPR036928">
    <property type="entry name" value="AS_sf"/>
</dbReference>
<dbReference type="Proteomes" id="UP001283341">
    <property type="component" value="Unassembled WGS sequence"/>
</dbReference>
<organism evidence="2 3">
    <name type="scientific">Apodospora peruviana</name>
    <dbReference type="NCBI Taxonomy" id="516989"/>
    <lineage>
        <taxon>Eukaryota</taxon>
        <taxon>Fungi</taxon>
        <taxon>Dikarya</taxon>
        <taxon>Ascomycota</taxon>
        <taxon>Pezizomycotina</taxon>
        <taxon>Sordariomycetes</taxon>
        <taxon>Sordariomycetidae</taxon>
        <taxon>Sordariales</taxon>
        <taxon>Lasiosphaeriaceae</taxon>
        <taxon>Apodospora</taxon>
    </lineage>
</organism>
<sequence length="551" mass="59111">MYRSKHRLAFLRLAGCCGMLTVASAAFQALINYFRKPVPFDVLTSTLGDITRLLDEGQLTSVDLVRAYVSQITNHNHAGTKLHALVSVVQDDIALDVARRLDKERRKGQIRSRLHGIPFVAKDTMWSEASLGVPTTCGTFALRNTLAKENADVIQLFIDAGMILIGKANLSELGGAKSSKCIAGCSASGGQTQSAYVMGGIAPGDSWLGHSNPAGSSAGSAVAVSAGMAPMALGTEADGSLVMPSDRAALYSIRLSPDAISRRGVLPYNGLSDSLGPMTKSPEDAAHVLNILLGRNDLTQFLGRSFAGMNIGFLDPTEWASGPAAVKPNESFAKQYISEFDAAVGKIEAAGATVTRKVKLRRITAEDDNMCSSIAWHDYGPGFADFTAGMINPPVRTLSELVEFNKKHHEEAMPEGCEGQDCIEEAVAKMNATTDEVYKECRRKVIHNNRVLGLDQTFAEYGLDVIIGAPTGRSVTVYDLAGYPVGTMPLGYARFNERPFGVAVVAPRRREDVIIGIMSAWEGLFGPRKPPRQLVQWSGKMQGGGLQMSPV</sequence>
<comment type="caution">
    <text evidence="2">The sequence shown here is derived from an EMBL/GenBank/DDBJ whole genome shotgun (WGS) entry which is preliminary data.</text>
</comment>
<accession>A0AAE0IUM6</accession>
<dbReference type="Pfam" id="PF01425">
    <property type="entry name" value="Amidase"/>
    <property type="match status" value="1"/>
</dbReference>
<gene>
    <name evidence="2" type="ORF">B0H66DRAFT_546783</name>
</gene>
<name>A0AAE0IUM6_9PEZI</name>
<evidence type="ECO:0000313" key="3">
    <source>
        <dbReference type="Proteomes" id="UP001283341"/>
    </source>
</evidence>
<protein>
    <submittedName>
        <fullName evidence="2">Amidase signature domain-containing protein</fullName>
    </submittedName>
</protein>
<keyword evidence="3" id="KW-1185">Reference proteome</keyword>
<evidence type="ECO:0000259" key="1">
    <source>
        <dbReference type="Pfam" id="PF01425"/>
    </source>
</evidence>
<dbReference type="SUPFAM" id="SSF75304">
    <property type="entry name" value="Amidase signature (AS) enzymes"/>
    <property type="match status" value="1"/>
</dbReference>
<reference evidence="2" key="2">
    <citation type="submission" date="2023-06" db="EMBL/GenBank/DDBJ databases">
        <authorList>
            <consortium name="Lawrence Berkeley National Laboratory"/>
            <person name="Haridas S."/>
            <person name="Hensen N."/>
            <person name="Bonometti L."/>
            <person name="Westerberg I."/>
            <person name="Brannstrom I.O."/>
            <person name="Guillou S."/>
            <person name="Cros-Aarteil S."/>
            <person name="Calhoun S."/>
            <person name="Kuo A."/>
            <person name="Mondo S."/>
            <person name="Pangilinan J."/>
            <person name="Riley R."/>
            <person name="Labutti K."/>
            <person name="Andreopoulos B."/>
            <person name="Lipzen A."/>
            <person name="Chen C."/>
            <person name="Yanf M."/>
            <person name="Daum C."/>
            <person name="Ng V."/>
            <person name="Clum A."/>
            <person name="Steindorff A."/>
            <person name="Ohm R."/>
            <person name="Martin F."/>
            <person name="Silar P."/>
            <person name="Natvig D."/>
            <person name="Lalanne C."/>
            <person name="Gautier V."/>
            <person name="Ament-Velasquez S.L."/>
            <person name="Kruys A."/>
            <person name="Hutchinson M.I."/>
            <person name="Powell A.J."/>
            <person name="Barry K."/>
            <person name="Miller A.N."/>
            <person name="Grigoriev I.V."/>
            <person name="Debuchy R."/>
            <person name="Gladieux P."/>
            <person name="Thoren M.H."/>
            <person name="Johannesson H."/>
        </authorList>
    </citation>
    <scope>NUCLEOTIDE SEQUENCE</scope>
    <source>
        <strain evidence="2">CBS 118394</strain>
    </source>
</reference>
<evidence type="ECO:0000313" key="2">
    <source>
        <dbReference type="EMBL" id="KAK3331558.1"/>
    </source>
</evidence>
<dbReference type="InterPro" id="IPR023631">
    <property type="entry name" value="Amidase_dom"/>
</dbReference>
<dbReference type="EMBL" id="JAUEDM010000001">
    <property type="protein sequence ID" value="KAK3331558.1"/>
    <property type="molecule type" value="Genomic_DNA"/>
</dbReference>
<feature type="domain" description="Amidase" evidence="1">
    <location>
        <begin position="63"/>
        <end position="467"/>
    </location>
</feature>
<dbReference type="AlphaFoldDB" id="A0AAE0IUM6"/>
<dbReference type="Gene3D" id="3.90.1300.10">
    <property type="entry name" value="Amidase signature (AS) domain"/>
    <property type="match status" value="1"/>
</dbReference>
<proteinExistence type="predicted"/>
<dbReference type="PANTHER" id="PTHR42678:SF34">
    <property type="entry name" value="OS04G0183300 PROTEIN"/>
    <property type="match status" value="1"/>
</dbReference>
<dbReference type="PANTHER" id="PTHR42678">
    <property type="entry name" value="AMIDASE"/>
    <property type="match status" value="1"/>
</dbReference>